<feature type="non-terminal residue" evidence="1">
    <location>
        <position position="243"/>
    </location>
</feature>
<comment type="caution">
    <text evidence="1">The sequence shown here is derived from an EMBL/GenBank/DDBJ whole genome shotgun (WGS) entry which is preliminary data.</text>
</comment>
<protein>
    <submittedName>
        <fullName evidence="1">Uncharacterized protein</fullName>
    </submittedName>
</protein>
<sequence length="243" mass="28780">GTLNSHDTRLKFLTELKRSQPNNTFTIGAHKSYKHNISISDRQQVQWSLTCDNSPCDIIIEYRSNNHKHEILYKQKNVPIHKNILYGQFETQRSGQLIITIDNKNNPVSEIIWYGIKSIGLSTCHLFHGIFNMNYRQTSEIISENEFNKLLDQTFDFIDKLLNGDLTLRTMTKLRSIFYDKNININNEVKKLYTNHPNNDKQIEQVCQWLQIYQYYTHLNVIIECIEKFDILDNEDATIYHFE</sequence>
<dbReference type="Proteomes" id="UP000663881">
    <property type="component" value="Unassembled WGS sequence"/>
</dbReference>
<evidence type="ECO:0000313" key="2">
    <source>
        <dbReference type="Proteomes" id="UP000663881"/>
    </source>
</evidence>
<gene>
    <name evidence="1" type="ORF">OKA104_LOCUS48230</name>
</gene>
<proteinExistence type="predicted"/>
<dbReference type="AlphaFoldDB" id="A0A820KNM1"/>
<dbReference type="Gene3D" id="2.60.120.680">
    <property type="entry name" value="GOLD domain"/>
    <property type="match status" value="1"/>
</dbReference>
<dbReference type="EMBL" id="CAJOAY010020494">
    <property type="protein sequence ID" value="CAF4339972.1"/>
    <property type="molecule type" value="Genomic_DNA"/>
</dbReference>
<feature type="non-terminal residue" evidence="1">
    <location>
        <position position="1"/>
    </location>
</feature>
<name>A0A820KNM1_9BILA</name>
<accession>A0A820KNM1</accession>
<evidence type="ECO:0000313" key="1">
    <source>
        <dbReference type="EMBL" id="CAF4339972.1"/>
    </source>
</evidence>
<reference evidence="1" key="1">
    <citation type="submission" date="2021-02" db="EMBL/GenBank/DDBJ databases">
        <authorList>
            <person name="Nowell W R."/>
        </authorList>
    </citation>
    <scope>NUCLEOTIDE SEQUENCE</scope>
</reference>
<organism evidence="1 2">
    <name type="scientific">Adineta steineri</name>
    <dbReference type="NCBI Taxonomy" id="433720"/>
    <lineage>
        <taxon>Eukaryota</taxon>
        <taxon>Metazoa</taxon>
        <taxon>Spiralia</taxon>
        <taxon>Gnathifera</taxon>
        <taxon>Rotifera</taxon>
        <taxon>Eurotatoria</taxon>
        <taxon>Bdelloidea</taxon>
        <taxon>Adinetida</taxon>
        <taxon>Adinetidae</taxon>
        <taxon>Adineta</taxon>
    </lineage>
</organism>